<sequence>MPRLPLRRSRLDSDDENEVDPPEWKEGRSRKFEVVNTATLIRQANVEDKHGAELCVRLRKPFRTTTRMLALLHHLPA</sequence>
<dbReference type="Proteomes" id="UP000321304">
    <property type="component" value="Unassembled WGS sequence"/>
</dbReference>
<keyword evidence="3" id="KW-1185">Reference proteome</keyword>
<gene>
    <name evidence="2" type="ORF">FBZ93_109363</name>
</gene>
<dbReference type="EMBL" id="VITY01000009">
    <property type="protein sequence ID" value="TWB94923.1"/>
    <property type="molecule type" value="Genomic_DNA"/>
</dbReference>
<dbReference type="AlphaFoldDB" id="A0A560LHC4"/>
<reference evidence="2 3" key="1">
    <citation type="submission" date="2019-06" db="EMBL/GenBank/DDBJ databases">
        <title>Genomic Encyclopedia of Type Strains, Phase IV (KMG-V): Genome sequencing to study the core and pangenomes of soil and plant-associated prokaryotes.</title>
        <authorList>
            <person name="Whitman W."/>
        </authorList>
    </citation>
    <scope>NUCLEOTIDE SEQUENCE [LARGE SCALE GENOMIC DNA]</scope>
    <source>
        <strain evidence="2 3">BR 10355</strain>
    </source>
</reference>
<feature type="region of interest" description="Disordered" evidence="1">
    <location>
        <begin position="1"/>
        <end position="25"/>
    </location>
</feature>
<name>A0A560LHC4_9BRAD</name>
<comment type="caution">
    <text evidence="2">The sequence shown here is derived from an EMBL/GenBank/DDBJ whole genome shotgun (WGS) entry which is preliminary data.</text>
</comment>
<organism evidence="2 3">
    <name type="scientific">Bradyrhizobium macuxiense</name>
    <dbReference type="NCBI Taxonomy" id="1755647"/>
    <lineage>
        <taxon>Bacteria</taxon>
        <taxon>Pseudomonadati</taxon>
        <taxon>Pseudomonadota</taxon>
        <taxon>Alphaproteobacteria</taxon>
        <taxon>Hyphomicrobiales</taxon>
        <taxon>Nitrobacteraceae</taxon>
        <taxon>Bradyrhizobium</taxon>
    </lineage>
</organism>
<proteinExistence type="predicted"/>
<evidence type="ECO:0000256" key="1">
    <source>
        <dbReference type="SAM" id="MobiDB-lite"/>
    </source>
</evidence>
<evidence type="ECO:0000313" key="3">
    <source>
        <dbReference type="Proteomes" id="UP000321304"/>
    </source>
</evidence>
<protein>
    <submittedName>
        <fullName evidence="2">Uncharacterized protein</fullName>
    </submittedName>
</protein>
<accession>A0A560LHC4</accession>
<evidence type="ECO:0000313" key="2">
    <source>
        <dbReference type="EMBL" id="TWB94923.1"/>
    </source>
</evidence>